<keyword evidence="2" id="KW-0808">Transferase</keyword>
<evidence type="ECO:0000313" key="8">
    <source>
        <dbReference type="Proteomes" id="UP000008204"/>
    </source>
</evidence>
<feature type="domain" description="Carbohydrate kinase PfkB" evidence="6">
    <location>
        <begin position="6"/>
        <end position="313"/>
    </location>
</feature>
<accession>B7K0T1</accession>
<dbReference type="CDD" id="cd01167">
    <property type="entry name" value="bac_FRK"/>
    <property type="match status" value="1"/>
</dbReference>
<evidence type="ECO:0000256" key="4">
    <source>
        <dbReference type="ARBA" id="ARBA00022777"/>
    </source>
</evidence>
<proteinExistence type="inferred from homology"/>
<dbReference type="OrthoDB" id="9813569at2"/>
<protein>
    <submittedName>
        <fullName evidence="7">PfkB domain protein</fullName>
    </submittedName>
</protein>
<name>B7K0T1_RIPO1</name>
<dbReference type="InterPro" id="IPR029056">
    <property type="entry name" value="Ribokinase-like"/>
</dbReference>
<evidence type="ECO:0000256" key="3">
    <source>
        <dbReference type="ARBA" id="ARBA00022741"/>
    </source>
</evidence>
<reference evidence="8" key="1">
    <citation type="journal article" date="2011" name="MBio">
        <title>Novel metabolic attributes of the genus Cyanothece, comprising a group of unicellular nitrogen-fixing Cyanobacteria.</title>
        <authorList>
            <person name="Bandyopadhyay A."/>
            <person name="Elvitigala T."/>
            <person name="Welsh E."/>
            <person name="Stockel J."/>
            <person name="Liberton M."/>
            <person name="Min H."/>
            <person name="Sherman L.A."/>
            <person name="Pakrasi H.B."/>
        </authorList>
    </citation>
    <scope>NUCLEOTIDE SEQUENCE [LARGE SCALE GENOMIC DNA]</scope>
    <source>
        <strain evidence="8">PCC 8801</strain>
    </source>
</reference>
<evidence type="ECO:0000313" key="7">
    <source>
        <dbReference type="EMBL" id="ACK65072.1"/>
    </source>
</evidence>
<keyword evidence="4" id="KW-0418">Kinase</keyword>
<dbReference type="InterPro" id="IPR050306">
    <property type="entry name" value="PfkB_Carbo_kinase"/>
</dbReference>
<dbReference type="STRING" id="41431.PCC8801_0996"/>
<dbReference type="Proteomes" id="UP000008204">
    <property type="component" value="Chromosome"/>
</dbReference>
<keyword evidence="5" id="KW-0067">ATP-binding</keyword>
<dbReference type="GO" id="GO:0005524">
    <property type="term" value="F:ATP binding"/>
    <property type="evidence" value="ECO:0007669"/>
    <property type="project" value="UniProtKB-KW"/>
</dbReference>
<evidence type="ECO:0000256" key="5">
    <source>
        <dbReference type="ARBA" id="ARBA00022840"/>
    </source>
</evidence>
<evidence type="ECO:0000256" key="1">
    <source>
        <dbReference type="ARBA" id="ARBA00010688"/>
    </source>
</evidence>
<gene>
    <name evidence="7" type="ordered locus">PCC8801_0996</name>
</gene>
<keyword evidence="8" id="KW-1185">Reference proteome</keyword>
<dbReference type="SUPFAM" id="SSF53613">
    <property type="entry name" value="Ribokinase-like"/>
    <property type="match status" value="1"/>
</dbReference>
<dbReference type="PROSITE" id="PS00584">
    <property type="entry name" value="PFKB_KINASES_2"/>
    <property type="match status" value="1"/>
</dbReference>
<dbReference type="InterPro" id="IPR011611">
    <property type="entry name" value="PfkB_dom"/>
</dbReference>
<organism evidence="7 8">
    <name type="scientific">Rippkaea orientalis (strain PCC 8801 / RF-1)</name>
    <name type="common">Cyanothece sp. (strain PCC 8801)</name>
    <dbReference type="NCBI Taxonomy" id="41431"/>
    <lineage>
        <taxon>Bacteria</taxon>
        <taxon>Bacillati</taxon>
        <taxon>Cyanobacteriota</taxon>
        <taxon>Cyanophyceae</taxon>
        <taxon>Oscillatoriophycideae</taxon>
        <taxon>Chroococcales</taxon>
        <taxon>Aphanothecaceae</taxon>
        <taxon>Rippkaea</taxon>
        <taxon>Rippkaea orientalis</taxon>
    </lineage>
</organism>
<dbReference type="EMBL" id="CP001287">
    <property type="protein sequence ID" value="ACK65072.1"/>
    <property type="molecule type" value="Genomic_DNA"/>
</dbReference>
<evidence type="ECO:0000256" key="2">
    <source>
        <dbReference type="ARBA" id="ARBA00022679"/>
    </source>
</evidence>
<sequence length="333" mass="36116">MINYPEILCLGEILFDCLADQLGEEISQVTSWTAYPGGAPANVACGLIKLGTSAAFIGCVGKDEPGNQLIELLEKIGVNLTGIQRHSIAPTRQVYVTRSLSGERHFAGFGKISTDQFADTQLNPQNIPESVFIQAKYLVTGTLGLAYPQSQQAIYKALELAKKHQVKIMVDINWRPVFWLNLDPAQKLIEALLQQADFIKCSDEEAQWLFKTENPLEIAQKFPKALGILVTAGEKGCQYLLGGNSGQIEAFSVKVVDTTGAGDSFVAGFLHQCCLKGDRILQDSQIAQEVIRYANAVGAITTTQPGAIAPQPTGEEVTAFLREEGKTAKNINS</sequence>
<comment type="similarity">
    <text evidence="1">Belongs to the carbohydrate kinase PfkB family.</text>
</comment>
<dbReference type="RefSeq" id="WP_012594347.1">
    <property type="nucleotide sequence ID" value="NC_011726.1"/>
</dbReference>
<dbReference type="GO" id="GO:0016301">
    <property type="term" value="F:kinase activity"/>
    <property type="evidence" value="ECO:0007669"/>
    <property type="project" value="UniProtKB-KW"/>
</dbReference>
<dbReference type="PROSITE" id="PS00583">
    <property type="entry name" value="PFKB_KINASES_1"/>
    <property type="match status" value="1"/>
</dbReference>
<keyword evidence="3" id="KW-0547">Nucleotide-binding</keyword>
<dbReference type="PANTHER" id="PTHR43085:SF1">
    <property type="entry name" value="PSEUDOURIDINE KINASE-RELATED"/>
    <property type="match status" value="1"/>
</dbReference>
<dbReference type="Pfam" id="PF00294">
    <property type="entry name" value="PfkB"/>
    <property type="match status" value="1"/>
</dbReference>
<dbReference type="AlphaFoldDB" id="B7K0T1"/>
<dbReference type="InterPro" id="IPR002173">
    <property type="entry name" value="Carboh/pur_kinase_PfkB_CS"/>
</dbReference>
<dbReference type="HOGENOM" id="CLU_027634_6_1_3"/>
<evidence type="ECO:0000259" key="6">
    <source>
        <dbReference type="Pfam" id="PF00294"/>
    </source>
</evidence>
<dbReference type="eggNOG" id="COG0524">
    <property type="taxonomic scope" value="Bacteria"/>
</dbReference>
<dbReference type="PANTHER" id="PTHR43085">
    <property type="entry name" value="HEXOKINASE FAMILY MEMBER"/>
    <property type="match status" value="1"/>
</dbReference>
<dbReference type="KEGG" id="cyp:PCC8801_0996"/>
<dbReference type="Gene3D" id="3.40.1190.20">
    <property type="match status" value="1"/>
</dbReference>